<protein>
    <submittedName>
        <fullName evidence="3">TIGR02587 family membrane protein</fullName>
    </submittedName>
</protein>
<feature type="transmembrane region" description="Helical" evidence="2">
    <location>
        <begin position="97"/>
        <end position="116"/>
    </location>
</feature>
<evidence type="ECO:0000313" key="3">
    <source>
        <dbReference type="EMBL" id="MCY1009756.1"/>
    </source>
</evidence>
<feature type="transmembrane region" description="Helical" evidence="2">
    <location>
        <begin position="269"/>
        <end position="290"/>
    </location>
</feature>
<feature type="region of interest" description="Disordered" evidence="1">
    <location>
        <begin position="1"/>
        <end position="22"/>
    </location>
</feature>
<dbReference type="NCBIfam" id="TIGR02587">
    <property type="entry name" value="TIGR02587 family membrane protein"/>
    <property type="match status" value="1"/>
</dbReference>
<comment type="caution">
    <text evidence="3">The sequence shown here is derived from an EMBL/GenBank/DDBJ whole genome shotgun (WGS) entry which is preliminary data.</text>
</comment>
<evidence type="ECO:0000256" key="2">
    <source>
        <dbReference type="SAM" id="Phobius"/>
    </source>
</evidence>
<dbReference type="AlphaFoldDB" id="A0A9X3F1P3"/>
<reference evidence="3" key="1">
    <citation type="submission" date="2022-11" db="EMBL/GenBank/DDBJ databases">
        <title>Minimal conservation of predation-associated metabolite biosynthetic gene clusters underscores biosynthetic potential of Myxococcota including descriptions for ten novel species: Archangium lansinium sp. nov., Myxococcus landrumus sp. nov., Nannocystis bai.</title>
        <authorList>
            <person name="Ahearne A."/>
            <person name="Stevens C."/>
            <person name="Phillips K."/>
        </authorList>
    </citation>
    <scope>NUCLEOTIDE SEQUENCE</scope>
    <source>
        <strain evidence="3">Na p29</strain>
    </source>
</reference>
<feature type="transmembrane region" description="Helical" evidence="2">
    <location>
        <begin position="123"/>
        <end position="144"/>
    </location>
</feature>
<proteinExistence type="predicted"/>
<evidence type="ECO:0000313" key="4">
    <source>
        <dbReference type="Proteomes" id="UP001150924"/>
    </source>
</evidence>
<evidence type="ECO:0000256" key="1">
    <source>
        <dbReference type="SAM" id="MobiDB-lite"/>
    </source>
</evidence>
<dbReference type="Pfam" id="PF09622">
    <property type="entry name" value="DUF2391"/>
    <property type="match status" value="1"/>
</dbReference>
<dbReference type="Proteomes" id="UP001150924">
    <property type="component" value="Unassembled WGS sequence"/>
</dbReference>
<keyword evidence="4" id="KW-1185">Reference proteome</keyword>
<sequence length="293" mass="30457">MTAAKDDLERRPGDRRRSPTVDQSLREYGRGVAGGLLFSLPLLYTGEIWRAGELLPPERLLLGLGGVFVLLLGYNRYAGLRQDAGALEVVLDSIEELGLGLLLSAALLVLLGRIDADMAGPELLGKVLVGGLAVAIGVSVGTAQLGGGDDEDSGMSDERDDLSFVGQMSLSLCGAVLVAANIAPTEEIPEIAGTLHEWSLLGLTGVTLAVGALVLHFSDFVNTSRNGDEPPRIAVLSGSLASYVAAVLASVALLWFFGRFDGCDLPACLAQVIVLGLPTAIGASAGRLLLQAR</sequence>
<gene>
    <name evidence="3" type="ORF">OV079_30180</name>
</gene>
<dbReference type="InterPro" id="IPR013416">
    <property type="entry name" value="CHP02587_IM"/>
</dbReference>
<keyword evidence="2" id="KW-0472">Membrane</keyword>
<organism evidence="3 4">
    <name type="scientific">Nannocystis pusilla</name>
    <dbReference type="NCBI Taxonomy" id="889268"/>
    <lineage>
        <taxon>Bacteria</taxon>
        <taxon>Pseudomonadati</taxon>
        <taxon>Myxococcota</taxon>
        <taxon>Polyangia</taxon>
        <taxon>Nannocystales</taxon>
        <taxon>Nannocystaceae</taxon>
        <taxon>Nannocystis</taxon>
    </lineage>
</organism>
<dbReference type="InterPro" id="IPR024464">
    <property type="entry name" value="DUF2391"/>
</dbReference>
<keyword evidence="2" id="KW-1133">Transmembrane helix</keyword>
<accession>A0A9X3F1P3</accession>
<dbReference type="EMBL" id="JAPNKE010000002">
    <property type="protein sequence ID" value="MCY1009756.1"/>
    <property type="molecule type" value="Genomic_DNA"/>
</dbReference>
<dbReference type="RefSeq" id="WP_267772445.1">
    <property type="nucleotide sequence ID" value="NZ_JAPNKE010000002.1"/>
</dbReference>
<keyword evidence="2" id="KW-0812">Transmembrane</keyword>
<name>A0A9X3F1P3_9BACT</name>
<feature type="transmembrane region" description="Helical" evidence="2">
    <location>
        <begin position="195"/>
        <end position="215"/>
    </location>
</feature>
<feature type="transmembrane region" description="Helical" evidence="2">
    <location>
        <begin position="235"/>
        <end position="257"/>
    </location>
</feature>
<feature type="transmembrane region" description="Helical" evidence="2">
    <location>
        <begin position="60"/>
        <end position="77"/>
    </location>
</feature>